<proteinExistence type="predicted"/>
<feature type="region of interest" description="Disordered" evidence="1">
    <location>
        <begin position="335"/>
        <end position="370"/>
    </location>
</feature>
<gene>
    <name evidence="4" type="ORF">K444DRAFT_223694</name>
</gene>
<keyword evidence="5" id="KW-1185">Reference proteome</keyword>
<reference evidence="4 5" key="1">
    <citation type="submission" date="2016-04" db="EMBL/GenBank/DDBJ databases">
        <title>A degradative enzymes factory behind the ericoid mycorrhizal symbiosis.</title>
        <authorList>
            <consortium name="DOE Joint Genome Institute"/>
            <person name="Martino E."/>
            <person name="Morin E."/>
            <person name="Grelet G."/>
            <person name="Kuo A."/>
            <person name="Kohler A."/>
            <person name="Daghino S."/>
            <person name="Barry K."/>
            <person name="Choi C."/>
            <person name="Cichocki N."/>
            <person name="Clum A."/>
            <person name="Copeland A."/>
            <person name="Hainaut M."/>
            <person name="Haridas S."/>
            <person name="Labutti K."/>
            <person name="Lindquist E."/>
            <person name="Lipzen A."/>
            <person name="Khouja H.-R."/>
            <person name="Murat C."/>
            <person name="Ohm R."/>
            <person name="Olson A."/>
            <person name="Spatafora J."/>
            <person name="Veneault-Fourrey C."/>
            <person name="Henrissat B."/>
            <person name="Grigoriev I."/>
            <person name="Martin F."/>
            <person name="Perotto S."/>
        </authorList>
    </citation>
    <scope>NUCLEOTIDE SEQUENCE [LARGE SCALE GENOMIC DNA]</scope>
    <source>
        <strain evidence="4 5">E</strain>
    </source>
</reference>
<protein>
    <recommendedName>
        <fullName evidence="3">DUF6594 domain-containing protein</fullName>
    </recommendedName>
</protein>
<dbReference type="Proteomes" id="UP000235371">
    <property type="component" value="Unassembled WGS sequence"/>
</dbReference>
<feature type="domain" description="DUF6594" evidence="3">
    <location>
        <begin position="67"/>
        <end position="464"/>
    </location>
</feature>
<feature type="transmembrane region" description="Helical" evidence="2">
    <location>
        <begin position="423"/>
        <end position="443"/>
    </location>
</feature>
<feature type="compositionally biased region" description="Polar residues" evidence="1">
    <location>
        <begin position="350"/>
        <end position="370"/>
    </location>
</feature>
<dbReference type="EMBL" id="KZ613912">
    <property type="protein sequence ID" value="PMD51032.1"/>
    <property type="molecule type" value="Genomic_DNA"/>
</dbReference>
<dbReference type="InterPro" id="IPR046529">
    <property type="entry name" value="DUF6594"/>
</dbReference>
<feature type="transmembrane region" description="Helical" evidence="2">
    <location>
        <begin position="450"/>
        <end position="471"/>
    </location>
</feature>
<accession>A0A2J6SJT8</accession>
<feature type="transmembrane region" description="Helical" evidence="2">
    <location>
        <begin position="301"/>
        <end position="325"/>
    </location>
</feature>
<dbReference type="OrthoDB" id="5342093at2759"/>
<dbReference type="Pfam" id="PF20237">
    <property type="entry name" value="DUF6594"/>
    <property type="match status" value="1"/>
</dbReference>
<name>A0A2J6SJT8_9HELO</name>
<evidence type="ECO:0000259" key="3">
    <source>
        <dbReference type="Pfam" id="PF20237"/>
    </source>
</evidence>
<dbReference type="PANTHER" id="PTHR34502">
    <property type="entry name" value="DUF6594 DOMAIN-CONTAINING PROTEIN-RELATED"/>
    <property type="match status" value="1"/>
</dbReference>
<evidence type="ECO:0000256" key="2">
    <source>
        <dbReference type="SAM" id="Phobius"/>
    </source>
</evidence>
<dbReference type="RefSeq" id="XP_024727936.1">
    <property type="nucleotide sequence ID" value="XM_024871170.1"/>
</dbReference>
<feature type="transmembrane region" description="Helical" evidence="2">
    <location>
        <begin position="392"/>
        <end position="417"/>
    </location>
</feature>
<organism evidence="4 5">
    <name type="scientific">Hyaloscypha bicolor E</name>
    <dbReference type="NCBI Taxonomy" id="1095630"/>
    <lineage>
        <taxon>Eukaryota</taxon>
        <taxon>Fungi</taxon>
        <taxon>Dikarya</taxon>
        <taxon>Ascomycota</taxon>
        <taxon>Pezizomycotina</taxon>
        <taxon>Leotiomycetes</taxon>
        <taxon>Helotiales</taxon>
        <taxon>Hyaloscyphaceae</taxon>
        <taxon>Hyaloscypha</taxon>
        <taxon>Hyaloscypha bicolor</taxon>
    </lineage>
</organism>
<dbReference type="InParanoid" id="A0A2J6SJT8"/>
<dbReference type="AlphaFoldDB" id="A0A2J6SJT8"/>
<keyword evidence="2" id="KW-0472">Membrane</keyword>
<evidence type="ECO:0000256" key="1">
    <source>
        <dbReference type="SAM" id="MobiDB-lite"/>
    </source>
</evidence>
<evidence type="ECO:0000313" key="5">
    <source>
        <dbReference type="Proteomes" id="UP000235371"/>
    </source>
</evidence>
<feature type="compositionally biased region" description="Polar residues" evidence="1">
    <location>
        <begin position="1"/>
        <end position="23"/>
    </location>
</feature>
<keyword evidence="2" id="KW-0812">Transmembrane</keyword>
<dbReference type="PANTHER" id="PTHR34502:SF5">
    <property type="entry name" value="DUF6594 DOMAIN-CONTAINING PROTEIN"/>
    <property type="match status" value="1"/>
</dbReference>
<evidence type="ECO:0000313" key="4">
    <source>
        <dbReference type="EMBL" id="PMD51032.1"/>
    </source>
</evidence>
<feature type="region of interest" description="Disordered" evidence="1">
    <location>
        <begin position="1"/>
        <end position="61"/>
    </location>
</feature>
<dbReference type="GeneID" id="36579252"/>
<sequence>MPTNVYTQRQNHSAMAKSNTSLPRVSDSPLPSPTLSQASTHVDPRSITDPDDERNPANNVNFPVDGWPTLARIIATKPDLEAFASFTDLGIKSLLYYQAELIYLRKKLHEEEWKDFRTDDIEKSSKYADNLEALILGREASIESKEKDNENSLPLPRQWVLIERIRATLKEYNSALLEYSQVAELRDTENCNVNLLMSNCVAKVGRGSTALTGIGAFAWGDYNQLDEEKKPLRDLFRGLFTSSSQDDKPRGEANEFQEKLIVPRQGKPSDGLTQWVKRCFIPFYDQLHEDNPFRNQKRYLLPFWDIGILFGLTFFSLFRLLLWLCRKAVFSGKPSNKTDAATLEKGAASDASSSGTLGHTSSNDSEASNETDISASSVKSITGSFKEYSGFWILRVTSIITTVVACLLPTIAITILAKVHGMGVILGLIALFTAIFAFGLVLLSSTSSRVEIFTATAAFSAVMVVFVQNQIGPQ</sequence>
<keyword evidence="2" id="KW-1133">Transmembrane helix</keyword>
<dbReference type="STRING" id="1095630.A0A2J6SJT8"/>